<accession>A0A3B0WQ77</accession>
<reference evidence="1" key="1">
    <citation type="submission" date="2018-06" db="EMBL/GenBank/DDBJ databases">
        <authorList>
            <person name="Zhirakovskaya E."/>
        </authorList>
    </citation>
    <scope>NUCLEOTIDE SEQUENCE</scope>
</reference>
<gene>
    <name evidence="1" type="ORF">MNBD_GAMMA06-1139</name>
</gene>
<evidence type="ECO:0000313" key="1">
    <source>
        <dbReference type="EMBL" id="VAW52857.1"/>
    </source>
</evidence>
<organism evidence="1">
    <name type="scientific">hydrothermal vent metagenome</name>
    <dbReference type="NCBI Taxonomy" id="652676"/>
    <lineage>
        <taxon>unclassified sequences</taxon>
        <taxon>metagenomes</taxon>
        <taxon>ecological metagenomes</taxon>
    </lineage>
</organism>
<name>A0A3B0WQ77_9ZZZZ</name>
<dbReference type="AlphaFoldDB" id="A0A3B0WQ77"/>
<feature type="non-terminal residue" evidence="1">
    <location>
        <position position="1"/>
    </location>
</feature>
<dbReference type="EMBL" id="UOFD01000052">
    <property type="protein sequence ID" value="VAW52857.1"/>
    <property type="molecule type" value="Genomic_DNA"/>
</dbReference>
<protein>
    <submittedName>
        <fullName evidence="1">Uncharacterized protein</fullName>
    </submittedName>
</protein>
<proteinExistence type="predicted"/>
<sequence length="35" mass="4061">GVPKKKAVNDKQYININIANLDYFDLRDGVHLEMQ</sequence>